<dbReference type="InterPro" id="IPR051202">
    <property type="entry name" value="Peptidase_C40"/>
</dbReference>
<dbReference type="InterPro" id="IPR000064">
    <property type="entry name" value="NLP_P60_dom"/>
</dbReference>
<dbReference type="GO" id="GO:0008234">
    <property type="term" value="F:cysteine-type peptidase activity"/>
    <property type="evidence" value="ECO:0007669"/>
    <property type="project" value="UniProtKB-KW"/>
</dbReference>
<dbReference type="SUPFAM" id="SSF47090">
    <property type="entry name" value="PGBD-like"/>
    <property type="match status" value="2"/>
</dbReference>
<evidence type="ECO:0000256" key="1">
    <source>
        <dbReference type="ARBA" id="ARBA00007074"/>
    </source>
</evidence>
<dbReference type="InterPro" id="IPR038765">
    <property type="entry name" value="Papain-like_cys_pep_sf"/>
</dbReference>
<feature type="domain" description="NlpC/P60" evidence="7">
    <location>
        <begin position="345"/>
        <end position="472"/>
    </location>
</feature>
<feature type="compositionally biased region" description="Acidic residues" evidence="5">
    <location>
        <begin position="282"/>
        <end position="316"/>
    </location>
</feature>
<dbReference type="GO" id="GO:0006508">
    <property type="term" value="P:proteolysis"/>
    <property type="evidence" value="ECO:0007669"/>
    <property type="project" value="UniProtKB-KW"/>
</dbReference>
<dbReference type="Pfam" id="PF00877">
    <property type="entry name" value="NLPC_P60"/>
    <property type="match status" value="1"/>
</dbReference>
<keyword evidence="6" id="KW-0472">Membrane</keyword>
<keyword evidence="6" id="KW-0812">Transmembrane</keyword>
<name>A0A9D1ST89_9FIRM</name>
<evidence type="ECO:0000256" key="2">
    <source>
        <dbReference type="ARBA" id="ARBA00022670"/>
    </source>
</evidence>
<proteinExistence type="inferred from homology"/>
<organism evidence="8 9">
    <name type="scientific">Candidatus Aphodomorpha intestinavium</name>
    <dbReference type="NCBI Taxonomy" id="2840672"/>
    <lineage>
        <taxon>Bacteria</taxon>
        <taxon>Bacillati</taxon>
        <taxon>Bacillota</taxon>
        <taxon>Clostridia</taxon>
        <taxon>Eubacteriales</taxon>
        <taxon>Candidatus Aphodomorpha</taxon>
    </lineage>
</organism>
<dbReference type="EMBL" id="DVNZ01000076">
    <property type="protein sequence ID" value="HIU93987.1"/>
    <property type="molecule type" value="Genomic_DNA"/>
</dbReference>
<dbReference type="PANTHER" id="PTHR47053:SF1">
    <property type="entry name" value="MUREIN DD-ENDOPEPTIDASE MEPH-RELATED"/>
    <property type="match status" value="1"/>
</dbReference>
<dbReference type="InterPro" id="IPR036366">
    <property type="entry name" value="PGBDSf"/>
</dbReference>
<reference evidence="8" key="1">
    <citation type="submission" date="2020-10" db="EMBL/GenBank/DDBJ databases">
        <authorList>
            <person name="Gilroy R."/>
        </authorList>
    </citation>
    <scope>NUCLEOTIDE SEQUENCE</scope>
    <source>
        <strain evidence="8">ChiGjej2B2-16831</strain>
    </source>
</reference>
<comment type="caution">
    <text evidence="8">The sequence shown here is derived from an EMBL/GenBank/DDBJ whole genome shotgun (WGS) entry which is preliminary data.</text>
</comment>
<protein>
    <submittedName>
        <fullName evidence="8">Peptidoglycan-binding protein</fullName>
    </submittedName>
</protein>
<dbReference type="SUPFAM" id="SSF54001">
    <property type="entry name" value="Cysteine proteinases"/>
    <property type="match status" value="1"/>
</dbReference>
<dbReference type="PANTHER" id="PTHR47053">
    <property type="entry name" value="MUREIN DD-ENDOPEPTIDASE MEPH-RELATED"/>
    <property type="match status" value="1"/>
</dbReference>
<evidence type="ECO:0000256" key="4">
    <source>
        <dbReference type="ARBA" id="ARBA00022807"/>
    </source>
</evidence>
<evidence type="ECO:0000313" key="9">
    <source>
        <dbReference type="Proteomes" id="UP000824128"/>
    </source>
</evidence>
<gene>
    <name evidence="8" type="ORF">IAD24_02390</name>
</gene>
<feature type="region of interest" description="Disordered" evidence="5">
    <location>
        <begin position="73"/>
        <end position="105"/>
    </location>
</feature>
<keyword evidence="4" id="KW-0788">Thiol protease</keyword>
<keyword evidence="6" id="KW-1133">Transmembrane helix</keyword>
<feature type="region of interest" description="Disordered" evidence="5">
    <location>
        <begin position="249"/>
        <end position="344"/>
    </location>
</feature>
<dbReference type="Proteomes" id="UP000824128">
    <property type="component" value="Unassembled WGS sequence"/>
</dbReference>
<evidence type="ECO:0000256" key="6">
    <source>
        <dbReference type="SAM" id="Phobius"/>
    </source>
</evidence>
<evidence type="ECO:0000313" key="8">
    <source>
        <dbReference type="EMBL" id="HIU93987.1"/>
    </source>
</evidence>
<dbReference type="InterPro" id="IPR036365">
    <property type="entry name" value="PGBD-like_sf"/>
</dbReference>
<evidence type="ECO:0000259" key="7">
    <source>
        <dbReference type="PROSITE" id="PS51935"/>
    </source>
</evidence>
<dbReference type="Gene3D" id="1.10.101.10">
    <property type="entry name" value="PGBD-like superfamily/PGBD"/>
    <property type="match status" value="2"/>
</dbReference>
<dbReference type="Pfam" id="PF01471">
    <property type="entry name" value="PG_binding_1"/>
    <property type="match status" value="2"/>
</dbReference>
<evidence type="ECO:0000256" key="3">
    <source>
        <dbReference type="ARBA" id="ARBA00022801"/>
    </source>
</evidence>
<evidence type="ECO:0000256" key="5">
    <source>
        <dbReference type="SAM" id="MobiDB-lite"/>
    </source>
</evidence>
<feature type="transmembrane region" description="Helical" evidence="6">
    <location>
        <begin position="36"/>
        <end position="55"/>
    </location>
</feature>
<keyword evidence="2" id="KW-0645">Protease</keyword>
<keyword evidence="3" id="KW-0378">Hydrolase</keyword>
<dbReference type="InterPro" id="IPR002477">
    <property type="entry name" value="Peptidoglycan-bd-like"/>
</dbReference>
<reference evidence="8" key="2">
    <citation type="journal article" date="2021" name="PeerJ">
        <title>Extensive microbial diversity within the chicken gut microbiome revealed by metagenomics and culture.</title>
        <authorList>
            <person name="Gilroy R."/>
            <person name="Ravi A."/>
            <person name="Getino M."/>
            <person name="Pursley I."/>
            <person name="Horton D.L."/>
            <person name="Alikhan N.F."/>
            <person name="Baker D."/>
            <person name="Gharbi K."/>
            <person name="Hall N."/>
            <person name="Watson M."/>
            <person name="Adriaenssens E.M."/>
            <person name="Foster-Nyarko E."/>
            <person name="Jarju S."/>
            <person name="Secka A."/>
            <person name="Antonio M."/>
            <person name="Oren A."/>
            <person name="Chaudhuri R.R."/>
            <person name="La Ragione R."/>
            <person name="Hildebrand F."/>
            <person name="Pallen M.J."/>
        </authorList>
    </citation>
    <scope>NUCLEOTIDE SEQUENCE</scope>
    <source>
        <strain evidence="8">ChiGjej2B2-16831</strain>
    </source>
</reference>
<sequence length="472" mass="50335">MPAKKKKANQQQLQTQRAPQRQLSPVLLFSKRARTWIVAACSIAIICFVMLPLGLDRLSSANTQEAAAYQAADAAAPTPAPEAAAALPATAEPEAATPAPTQEMRVSEYSTLREGDRYPAVLELHARLVSLGYLESDEPSETYNEATASAVALFQRTLNLDMTGVADSQLQEQLFSTDAAPYEAKLGDDGADVRSMQSRLAQLGYYEEKVNGYFGVATEEALRAFQLKNELNADGVYGMDERELIYSADARPAVDPTPTPAPTPKATKKPAATKAPAKTDAPDEPDEPDEPSAPAEPDEPDEPDVPVVPDEPDEGGDGGSSLPVVPDEPEPDEDGSSGGGSGSYGSGINGMIACAEDQIGKRYVLGDEGPNTFDCSGLVYYCLTKAGVSTTRFSAASFAKVEKWTLISSMDDLKRGDLLFFTDDGASRVTHTGIYIGGGTMIDASSSNGKVVKRSCTTAYWTRNFVCARRVF</sequence>
<dbReference type="PROSITE" id="PS51935">
    <property type="entry name" value="NLPC_P60"/>
    <property type="match status" value="1"/>
</dbReference>
<accession>A0A9D1ST89</accession>
<comment type="similarity">
    <text evidence="1">Belongs to the peptidase C40 family.</text>
</comment>
<dbReference type="Gene3D" id="3.90.1720.10">
    <property type="entry name" value="endopeptidase domain like (from Nostoc punctiforme)"/>
    <property type="match status" value="1"/>
</dbReference>
<dbReference type="AlphaFoldDB" id="A0A9D1ST89"/>
<feature type="compositionally biased region" description="Low complexity" evidence="5">
    <location>
        <begin position="73"/>
        <end position="103"/>
    </location>
</feature>
<feature type="compositionally biased region" description="Low complexity" evidence="5">
    <location>
        <begin position="269"/>
        <end position="279"/>
    </location>
</feature>